<gene>
    <name evidence="3" type="ORF">PM02_11100</name>
</gene>
<dbReference type="InterPro" id="IPR007730">
    <property type="entry name" value="SPOR-like_dom"/>
</dbReference>
<dbReference type="Proteomes" id="UP000027337">
    <property type="component" value="Unassembled WGS sequence"/>
</dbReference>
<dbReference type="Pfam" id="PF05036">
    <property type="entry name" value="SPOR"/>
    <property type="match status" value="1"/>
</dbReference>
<dbReference type="EMBL" id="JEMU01000008">
    <property type="protein sequence ID" value="KAJ03007.1"/>
    <property type="molecule type" value="Genomic_DNA"/>
</dbReference>
<dbReference type="PROSITE" id="PS51724">
    <property type="entry name" value="SPOR"/>
    <property type="match status" value="1"/>
</dbReference>
<feature type="chain" id="PRO_5001606293" evidence="1">
    <location>
        <begin position="24"/>
        <end position="385"/>
    </location>
</feature>
<evidence type="ECO:0000259" key="2">
    <source>
        <dbReference type="PROSITE" id="PS51724"/>
    </source>
</evidence>
<feature type="domain" description="SPOR" evidence="2">
    <location>
        <begin position="307"/>
        <end position="385"/>
    </location>
</feature>
<feature type="signal peptide" evidence="1">
    <location>
        <begin position="1"/>
        <end position="23"/>
    </location>
</feature>
<evidence type="ECO:0000313" key="4">
    <source>
        <dbReference type="Proteomes" id="UP000027337"/>
    </source>
</evidence>
<protein>
    <submittedName>
        <fullName evidence="3">Sporulation protein</fullName>
    </submittedName>
</protein>
<accession>A0A061SQ63</accession>
<name>A0A061SQ63_9RHOB</name>
<dbReference type="eggNOG" id="COG3087">
    <property type="taxonomic scope" value="Bacteria"/>
</dbReference>
<dbReference type="Gene3D" id="3.30.70.1070">
    <property type="entry name" value="Sporulation related repeat"/>
    <property type="match status" value="1"/>
</dbReference>
<dbReference type="AlphaFoldDB" id="A0A061SQ63"/>
<dbReference type="InterPro" id="IPR036680">
    <property type="entry name" value="SPOR-like_sf"/>
</dbReference>
<dbReference type="RefSeq" id="WP_051584133.1">
    <property type="nucleotide sequence ID" value="NZ_JEMU01000008.1"/>
</dbReference>
<proteinExistence type="predicted"/>
<evidence type="ECO:0000256" key="1">
    <source>
        <dbReference type="SAM" id="SignalP"/>
    </source>
</evidence>
<dbReference type="STRING" id="83219.PM02_11100"/>
<organism evidence="3 4">
    <name type="scientific">Sulfitobacter mediterraneus</name>
    <dbReference type="NCBI Taxonomy" id="83219"/>
    <lineage>
        <taxon>Bacteria</taxon>
        <taxon>Pseudomonadati</taxon>
        <taxon>Pseudomonadota</taxon>
        <taxon>Alphaproteobacteria</taxon>
        <taxon>Rhodobacterales</taxon>
        <taxon>Roseobacteraceae</taxon>
        <taxon>Sulfitobacter</taxon>
    </lineage>
</organism>
<comment type="caution">
    <text evidence="3">The sequence shown here is derived from an EMBL/GenBank/DDBJ whole genome shotgun (WGS) entry which is preliminary data.</text>
</comment>
<keyword evidence="4" id="KW-1185">Reference proteome</keyword>
<sequence>MKIIRLFAVSALASVLGLGVVQAQTGERQPTEFPPDSYKGKQYVDSDGCVFIRAGIDGNVSWVPRVTRDRKIVCGFAPSLPSQVASAEVVPEETEVAAAAPETSPSPVVKPAVRTAKAKAKPRRKAPVVRRQTAPKPVAVASVDVFPKPPVRLRTAASGRVEITPQTRIAPVHVVANRVNTRNVTIPRGYRRVWDDDRLNPHRAEQNLDGRNDMLLVWTRTVPRRLIDQRSGRDMTASVPLVYPYVDIANQQQRLGEVTLVEKDGQRMKRIIRNQRPVAVVRPPVLSSRSAPKAPLAKPQARVTPKVADTGVRYVQIGLFTTPAKAQAAAQRIARMGMPARIGKKRRGGKLYSMVQAGPFAGQAAAQVAQKKVVGAGYDGRVLRD</sequence>
<dbReference type="GO" id="GO:0042834">
    <property type="term" value="F:peptidoglycan binding"/>
    <property type="evidence" value="ECO:0007669"/>
    <property type="project" value="InterPro"/>
</dbReference>
<evidence type="ECO:0000313" key="3">
    <source>
        <dbReference type="EMBL" id="KAJ03007.1"/>
    </source>
</evidence>
<dbReference type="SUPFAM" id="SSF110997">
    <property type="entry name" value="Sporulation related repeat"/>
    <property type="match status" value="1"/>
</dbReference>
<keyword evidence="1" id="KW-0732">Signal</keyword>
<reference evidence="3 4" key="1">
    <citation type="journal article" date="2014" name="Genome Announc.">
        <title>Draft Genome Sequences of Two Isolates of the Roseobacter Group, Sulfitobacter sp. Strains 3SOLIMAR09 and 1FIGIMAR09, from Harbors of Mallorca Island (Mediterranean Sea).</title>
        <authorList>
            <person name="Mas-Llado M."/>
            <person name="Pina-Villalonga J.M."/>
            <person name="Brunet-Galmes I."/>
            <person name="Nogales B."/>
            <person name="Bosch R."/>
        </authorList>
    </citation>
    <scope>NUCLEOTIDE SEQUENCE [LARGE SCALE GENOMIC DNA]</scope>
    <source>
        <strain evidence="3 4">1FIGIMAR09</strain>
    </source>
</reference>